<evidence type="ECO:0000256" key="2">
    <source>
        <dbReference type="SAM" id="MobiDB-lite"/>
    </source>
</evidence>
<dbReference type="Gene3D" id="3.90.180.10">
    <property type="entry name" value="Medium-chain alcohol dehydrogenases, catalytic domain"/>
    <property type="match status" value="1"/>
</dbReference>
<protein>
    <recommendedName>
        <fullName evidence="3">Oxidoreductase N-terminal domain-containing protein</fullName>
    </recommendedName>
</protein>
<dbReference type="Pfam" id="PF16884">
    <property type="entry name" value="ADH_N_2"/>
    <property type="match status" value="1"/>
</dbReference>
<comment type="caution">
    <text evidence="4">The sequence shown here is derived from an EMBL/GenBank/DDBJ whole genome shotgun (WGS) entry which is preliminary data.</text>
</comment>
<reference evidence="4" key="1">
    <citation type="journal article" date="2023" name="bioRxiv">
        <title>Improved chromosome-level genome assembly for marigold (Tagetes erecta).</title>
        <authorList>
            <person name="Jiang F."/>
            <person name="Yuan L."/>
            <person name="Wang S."/>
            <person name="Wang H."/>
            <person name="Xu D."/>
            <person name="Wang A."/>
            <person name="Fan W."/>
        </authorList>
    </citation>
    <scope>NUCLEOTIDE SEQUENCE</scope>
    <source>
        <strain evidence="4">WSJ</strain>
        <tissue evidence="4">Leaf</tissue>
    </source>
</reference>
<name>A0AAD8PB42_TARER</name>
<proteinExistence type="predicted"/>
<feature type="compositionally biased region" description="Polar residues" evidence="2">
    <location>
        <begin position="244"/>
        <end position="261"/>
    </location>
</feature>
<evidence type="ECO:0000259" key="3">
    <source>
        <dbReference type="Pfam" id="PF16884"/>
    </source>
</evidence>
<organism evidence="4 5">
    <name type="scientific">Tagetes erecta</name>
    <name type="common">African marigold</name>
    <dbReference type="NCBI Taxonomy" id="13708"/>
    <lineage>
        <taxon>Eukaryota</taxon>
        <taxon>Viridiplantae</taxon>
        <taxon>Streptophyta</taxon>
        <taxon>Embryophyta</taxon>
        <taxon>Tracheophyta</taxon>
        <taxon>Spermatophyta</taxon>
        <taxon>Magnoliopsida</taxon>
        <taxon>eudicotyledons</taxon>
        <taxon>Gunneridae</taxon>
        <taxon>Pentapetalae</taxon>
        <taxon>asterids</taxon>
        <taxon>campanulids</taxon>
        <taxon>Asterales</taxon>
        <taxon>Asteraceae</taxon>
        <taxon>Asteroideae</taxon>
        <taxon>Heliantheae alliance</taxon>
        <taxon>Tageteae</taxon>
        <taxon>Tagetes</taxon>
    </lineage>
</organism>
<dbReference type="InterPro" id="IPR045010">
    <property type="entry name" value="MDR_fam"/>
</dbReference>
<accession>A0AAD8PB42</accession>
<evidence type="ECO:0000313" key="4">
    <source>
        <dbReference type="EMBL" id="KAK1439112.1"/>
    </source>
</evidence>
<sequence>MVVTSDSIIPLKLSTNEDGLVLLKNLYLSCDPYMRGRMNKTSKGSYASSFTPGLPVSGCGVAKVLASTHPELSKGDLISGITNWEEYSLIKNLESLIKINHTDVLLSYYTGILDMAGLTAFAGFYEICLPKKGDTLFLSAASGAVGQLVGQFAKLYGCYVVGSAGSKEKIMAPKGNTTTTIKMATKVTPMAKMFEMMSLVTAMKQQQDVNIKSNEALGIQQGQIASDMSLFMSERNAGKFPNDTGKNPTHQSSSSKNTRNVDINSVSILPNSQHFEDLTPLPQVVIGT</sequence>
<keyword evidence="5" id="KW-1185">Reference proteome</keyword>
<dbReference type="AlphaFoldDB" id="A0AAD8PB42"/>
<dbReference type="PANTHER" id="PTHR43205:SF7">
    <property type="entry name" value="PROSTAGLANDIN REDUCTASE 1"/>
    <property type="match status" value="1"/>
</dbReference>
<dbReference type="InterPro" id="IPR041694">
    <property type="entry name" value="ADH_N_2"/>
</dbReference>
<dbReference type="InterPro" id="IPR011032">
    <property type="entry name" value="GroES-like_sf"/>
</dbReference>
<dbReference type="GO" id="GO:0032440">
    <property type="term" value="F:2-alkenal reductase [NAD(P)H] activity"/>
    <property type="evidence" value="ECO:0007669"/>
    <property type="project" value="TreeGrafter"/>
</dbReference>
<keyword evidence="1" id="KW-0560">Oxidoreductase</keyword>
<dbReference type="Proteomes" id="UP001229421">
    <property type="component" value="Unassembled WGS sequence"/>
</dbReference>
<dbReference type="PANTHER" id="PTHR43205">
    <property type="entry name" value="PROSTAGLANDIN REDUCTASE"/>
    <property type="match status" value="1"/>
</dbReference>
<evidence type="ECO:0000313" key="5">
    <source>
        <dbReference type="Proteomes" id="UP001229421"/>
    </source>
</evidence>
<dbReference type="EMBL" id="JAUHHV010000001">
    <property type="protein sequence ID" value="KAK1439112.1"/>
    <property type="molecule type" value="Genomic_DNA"/>
</dbReference>
<feature type="domain" description="Oxidoreductase N-terminal" evidence="3">
    <location>
        <begin position="13"/>
        <end position="92"/>
    </location>
</feature>
<gene>
    <name evidence="4" type="ORF">QVD17_04927</name>
</gene>
<evidence type="ECO:0000256" key="1">
    <source>
        <dbReference type="ARBA" id="ARBA00023002"/>
    </source>
</evidence>
<dbReference type="Gene3D" id="3.40.50.720">
    <property type="entry name" value="NAD(P)-binding Rossmann-like Domain"/>
    <property type="match status" value="1"/>
</dbReference>
<dbReference type="SUPFAM" id="SSF50129">
    <property type="entry name" value="GroES-like"/>
    <property type="match status" value="1"/>
</dbReference>
<feature type="region of interest" description="Disordered" evidence="2">
    <location>
        <begin position="235"/>
        <end position="261"/>
    </location>
</feature>